<dbReference type="Proteomes" id="UP000003438">
    <property type="component" value="Unassembled WGS sequence"/>
</dbReference>
<sequence length="63" mass="7275">MKSSIKNLNFSYFIILHQLKEWKKKFCVQSSCSSLVTHISAKSIVPDTFLTGDRQRSKHQVCT</sequence>
<dbReference type="EMBL" id="ACBY02000014">
    <property type="protein sequence ID" value="EFB77066.1"/>
    <property type="molecule type" value="Genomic_DNA"/>
</dbReference>
<organism evidence="1 2">
    <name type="scientific">Subdoligranulum variabile DSM 15176</name>
    <dbReference type="NCBI Taxonomy" id="411471"/>
    <lineage>
        <taxon>Bacteria</taxon>
        <taxon>Bacillati</taxon>
        <taxon>Bacillota</taxon>
        <taxon>Clostridia</taxon>
        <taxon>Eubacteriales</taxon>
        <taxon>Oscillospiraceae</taxon>
        <taxon>Subdoligranulum</taxon>
    </lineage>
</organism>
<accession>D1PJW8</accession>
<proteinExistence type="predicted"/>
<reference evidence="1" key="1">
    <citation type="submission" date="2009-12" db="EMBL/GenBank/DDBJ databases">
        <authorList>
            <person name="Weinstock G."/>
            <person name="Sodergren E."/>
            <person name="Clifton S."/>
            <person name="Fulton L."/>
            <person name="Fulton B."/>
            <person name="Courtney L."/>
            <person name="Fronick C."/>
            <person name="Harrison M."/>
            <person name="Strong C."/>
            <person name="Farmer C."/>
            <person name="Delahaunty K."/>
            <person name="Markovic C."/>
            <person name="Hall O."/>
            <person name="Minx P."/>
            <person name="Tomlinson C."/>
            <person name="Mitreva M."/>
            <person name="Nelson J."/>
            <person name="Hou S."/>
            <person name="Wollam A."/>
            <person name="Pepin K.H."/>
            <person name="Johnson M."/>
            <person name="Bhonagiri V."/>
            <person name="Nash W.E."/>
            <person name="Warren W."/>
            <person name="Chinwalla A."/>
            <person name="Mardis E.R."/>
            <person name="Wilson R.K."/>
        </authorList>
    </citation>
    <scope>NUCLEOTIDE SEQUENCE [LARGE SCALE GENOMIC DNA]</scope>
    <source>
        <strain evidence="1">DSM 15176</strain>
    </source>
</reference>
<keyword evidence="2" id="KW-1185">Reference proteome</keyword>
<evidence type="ECO:0000313" key="2">
    <source>
        <dbReference type="Proteomes" id="UP000003438"/>
    </source>
</evidence>
<name>D1PJW8_9FIRM</name>
<gene>
    <name evidence="1" type="ORF">SUBVAR_04688</name>
</gene>
<comment type="caution">
    <text evidence="1">The sequence shown here is derived from an EMBL/GenBank/DDBJ whole genome shotgun (WGS) entry which is preliminary data.</text>
</comment>
<dbReference type="HOGENOM" id="CLU_2884262_0_0_9"/>
<dbReference type="AlphaFoldDB" id="D1PJW8"/>
<protein>
    <submittedName>
        <fullName evidence="1">Uncharacterized protein</fullName>
    </submittedName>
</protein>
<evidence type="ECO:0000313" key="1">
    <source>
        <dbReference type="EMBL" id="EFB77066.1"/>
    </source>
</evidence>